<proteinExistence type="predicted"/>
<organism evidence="7 8">
    <name type="scientific">Chlorella ohadii</name>
    <dbReference type="NCBI Taxonomy" id="2649997"/>
    <lineage>
        <taxon>Eukaryota</taxon>
        <taxon>Viridiplantae</taxon>
        <taxon>Chlorophyta</taxon>
        <taxon>core chlorophytes</taxon>
        <taxon>Trebouxiophyceae</taxon>
        <taxon>Chlorellales</taxon>
        <taxon>Chlorellaceae</taxon>
        <taxon>Chlorella clade</taxon>
        <taxon>Chlorella</taxon>
    </lineage>
</organism>
<dbReference type="InterPro" id="IPR036641">
    <property type="entry name" value="HPT_dom_sf"/>
</dbReference>
<name>A0AAD5E188_9CHLO</name>
<dbReference type="EMBL" id="JADXDR010000009">
    <property type="protein sequence ID" value="KAI7846129.1"/>
    <property type="molecule type" value="Genomic_DNA"/>
</dbReference>
<dbReference type="AlphaFoldDB" id="A0AAD5E188"/>
<dbReference type="Pfam" id="PF01627">
    <property type="entry name" value="Hpt"/>
    <property type="match status" value="1"/>
</dbReference>
<comment type="caution">
    <text evidence="7">The sequence shown here is derived from an EMBL/GenBank/DDBJ whole genome shotgun (WGS) entry which is preliminary data.</text>
</comment>
<evidence type="ECO:0000256" key="1">
    <source>
        <dbReference type="ARBA" id="ARBA00022490"/>
    </source>
</evidence>
<keyword evidence="4" id="KW-0597">Phosphoprotein</keyword>
<dbReference type="PROSITE" id="PS50894">
    <property type="entry name" value="HPT"/>
    <property type="match status" value="1"/>
</dbReference>
<evidence type="ECO:0000256" key="4">
    <source>
        <dbReference type="PROSITE-ProRule" id="PRU00110"/>
    </source>
</evidence>
<dbReference type="GO" id="GO:0043424">
    <property type="term" value="F:protein histidine kinase binding"/>
    <property type="evidence" value="ECO:0007669"/>
    <property type="project" value="UniProtKB-UniRule"/>
</dbReference>
<reference evidence="7" key="1">
    <citation type="submission" date="2020-11" db="EMBL/GenBank/DDBJ databases">
        <title>Chlorella ohadii genome sequencing and assembly.</title>
        <authorList>
            <person name="Murik O."/>
            <person name="Treves H."/>
            <person name="Kedem I."/>
            <person name="Shotland Y."/>
            <person name="Kaplan A."/>
        </authorList>
    </citation>
    <scope>NUCLEOTIDE SEQUENCE</scope>
    <source>
        <strain evidence="7">1</strain>
    </source>
</reference>
<feature type="modified residue" description="Phosphohistidine" evidence="4">
    <location>
        <position position="79"/>
    </location>
</feature>
<evidence type="ECO:0000259" key="6">
    <source>
        <dbReference type="PROSITE" id="PS50894"/>
    </source>
</evidence>
<gene>
    <name evidence="7" type="ORF">COHA_000390</name>
</gene>
<keyword evidence="5" id="KW-0902">Two-component regulatory system</keyword>
<evidence type="ECO:0000256" key="3">
    <source>
        <dbReference type="ARBA" id="ARBA00023242"/>
    </source>
</evidence>
<accession>A0AAD5E188</accession>
<dbReference type="Gene3D" id="1.20.120.160">
    <property type="entry name" value="HPT domain"/>
    <property type="match status" value="1"/>
</dbReference>
<comment type="function">
    <text evidence="5">Functions as a two-component phosphorelay mediators between cytokinin sensor histidine kinases and response regulators (B-type ARRs). Plays an important role in propagating cytokinin signal transduction.</text>
</comment>
<dbReference type="GO" id="GO:0009736">
    <property type="term" value="P:cytokinin-activated signaling pathway"/>
    <property type="evidence" value="ECO:0007669"/>
    <property type="project" value="UniProtKB-KW"/>
</dbReference>
<keyword evidence="8" id="KW-1185">Reference proteome</keyword>
<dbReference type="GO" id="GO:0009927">
    <property type="term" value="F:histidine phosphotransfer kinase activity"/>
    <property type="evidence" value="ECO:0007669"/>
    <property type="project" value="UniProtKB-UniRule"/>
</dbReference>
<keyword evidence="3" id="KW-0539">Nucleus</keyword>
<dbReference type="Proteomes" id="UP001205105">
    <property type="component" value="Unassembled WGS sequence"/>
</dbReference>
<comment type="domain">
    <text evidence="5">Histidine-containing phosphotransfer domain (HPt) contains an active histidine that mediates the phosphotransfer.</text>
</comment>
<evidence type="ECO:0000256" key="5">
    <source>
        <dbReference type="RuleBase" id="RU369004"/>
    </source>
</evidence>
<keyword evidence="2 5" id="KW-0932">Cytokinin signaling pathway</keyword>
<dbReference type="CDD" id="cd00088">
    <property type="entry name" value="HPT"/>
    <property type="match status" value="1"/>
</dbReference>
<sequence>MDAAAVQQMIQQLLAHSVQEGLLDDQFLQLIQLQDESNPDFVAEVVELYFEDSASKLDTLQARLAEPAPSYSQIDALVHQFKGSSASFGAHTMAGLCVQLRDACHAHNQAACQQLVGQLRESFGVLKARLEQFMQLERQRKQLGGS</sequence>
<dbReference type="GO" id="GO:0005829">
    <property type="term" value="C:cytosol"/>
    <property type="evidence" value="ECO:0007669"/>
    <property type="project" value="UniProtKB-SubCell"/>
</dbReference>
<protein>
    <recommendedName>
        <fullName evidence="5">Histidine-containing phosphotransfer protein</fullName>
    </recommendedName>
</protein>
<keyword evidence="1" id="KW-0963">Cytoplasm</keyword>
<dbReference type="InterPro" id="IPR045871">
    <property type="entry name" value="AHP1-5/YPD1"/>
</dbReference>
<dbReference type="GO" id="GO:0005634">
    <property type="term" value="C:nucleus"/>
    <property type="evidence" value="ECO:0007669"/>
    <property type="project" value="UniProtKB-SubCell"/>
</dbReference>
<evidence type="ECO:0000313" key="8">
    <source>
        <dbReference type="Proteomes" id="UP001205105"/>
    </source>
</evidence>
<evidence type="ECO:0000313" key="7">
    <source>
        <dbReference type="EMBL" id="KAI7846129.1"/>
    </source>
</evidence>
<dbReference type="PANTHER" id="PTHR28242:SF52">
    <property type="entry name" value="PHOSPHORELAY INTERMEDIATE PROTEIN YPD1"/>
    <property type="match status" value="1"/>
</dbReference>
<comment type="subcellular location">
    <subcellularLocation>
        <location evidence="5">Cytoplasm</location>
        <location evidence="5">Cytosol</location>
    </subcellularLocation>
    <subcellularLocation>
        <location evidence="5">Nucleus</location>
    </subcellularLocation>
</comment>
<dbReference type="PANTHER" id="PTHR28242">
    <property type="entry name" value="PHOSPHORELAY INTERMEDIATE PROTEIN YPD1"/>
    <property type="match status" value="1"/>
</dbReference>
<evidence type="ECO:0000256" key="2">
    <source>
        <dbReference type="ARBA" id="ARBA00022864"/>
    </source>
</evidence>
<dbReference type="GO" id="GO:0000160">
    <property type="term" value="P:phosphorelay signal transduction system"/>
    <property type="evidence" value="ECO:0007669"/>
    <property type="project" value="UniProtKB-UniRule"/>
</dbReference>
<dbReference type="FunFam" id="1.20.120.160:FF:000001">
    <property type="entry name" value="Histidine-containing phosphotransfer protein 1"/>
    <property type="match status" value="1"/>
</dbReference>
<feature type="domain" description="HPt" evidence="6">
    <location>
        <begin position="38"/>
        <end position="133"/>
    </location>
</feature>
<dbReference type="SUPFAM" id="SSF47226">
    <property type="entry name" value="Histidine-containing phosphotransfer domain, HPT domain"/>
    <property type="match status" value="1"/>
</dbReference>
<dbReference type="InterPro" id="IPR008207">
    <property type="entry name" value="Sig_transdc_His_kin_Hpt_dom"/>
</dbReference>